<evidence type="ECO:0000313" key="1">
    <source>
        <dbReference type="EMBL" id="CBJ79829.1"/>
    </source>
</evidence>
<protein>
    <submittedName>
        <fullName evidence="1">Uncharacterized protein</fullName>
    </submittedName>
</protein>
<evidence type="ECO:0000313" key="2">
    <source>
        <dbReference type="Proteomes" id="UP000002045"/>
    </source>
</evidence>
<dbReference type="HOGENOM" id="CLU_2686971_0_0_6"/>
<accession>D3UWJ4</accession>
<dbReference type="eggNOG" id="ENOG50343SC">
    <property type="taxonomic scope" value="Bacteria"/>
</dbReference>
<dbReference type="Proteomes" id="UP000002045">
    <property type="component" value="Chromosome"/>
</dbReference>
<dbReference type="KEGG" id="xbo:XBJ1_0688"/>
<sequence length="74" mass="8609">MAIFKHLTKDEIKRDYDHYGLFMGLIPVYVGDVHGECRLAVRNWLPDWLFDVADFICSLCPGDYYVIKLTGIIK</sequence>
<dbReference type="EMBL" id="FN667741">
    <property type="protein sequence ID" value="CBJ79829.1"/>
    <property type="molecule type" value="Genomic_DNA"/>
</dbReference>
<name>D3UWJ4_XENBS</name>
<organism evidence="1 2">
    <name type="scientific">Xenorhabdus bovienii (strain SS-2004)</name>
    <name type="common">Xenorhabdus nematophila subsp. bovienii</name>
    <dbReference type="NCBI Taxonomy" id="406818"/>
    <lineage>
        <taxon>Bacteria</taxon>
        <taxon>Pseudomonadati</taxon>
        <taxon>Pseudomonadota</taxon>
        <taxon>Gammaproteobacteria</taxon>
        <taxon>Enterobacterales</taxon>
        <taxon>Morganellaceae</taxon>
        <taxon>Xenorhabdus</taxon>
    </lineage>
</organism>
<dbReference type="AlphaFoldDB" id="D3UWJ4"/>
<gene>
    <name evidence="1" type="ordered locus">XBJ1_0688</name>
</gene>
<reference evidence="1" key="1">
    <citation type="journal article" date="2011" name="PLoS ONE">
        <title>The entomopathogenic bacterial endosymbionts xenorhabdus and photorhabdus: convergent lifestyles from divergent genomes.</title>
        <authorList>
            <person name="Chaston J.M."/>
            <person name="Suen G."/>
            <person name="Tucker S.L."/>
            <person name="Andersen A.W."/>
            <person name="Bhasin A."/>
            <person name="Bode E."/>
            <person name="Bode H.B."/>
            <person name="Brachmann A.O."/>
            <person name="Cowles C.E."/>
            <person name="Cowles K.N."/>
            <person name="Darby C."/>
            <person name="de Leon L."/>
            <person name="Drace K."/>
            <person name="Du Z."/>
            <person name="Givaudan A."/>
            <person name="Herbert Tran E.E."/>
            <person name="Jewell K.A."/>
            <person name="Knack J.J."/>
            <person name="Krasomil-Osterfeld K.C."/>
            <person name="Kukor R."/>
            <person name="Lanois A."/>
            <person name="Latreille P."/>
            <person name="Leimgruber N.K."/>
            <person name="Lipke C.M."/>
            <person name="Liu R."/>
            <person name="Lu X."/>
            <person name="Martens E.C."/>
            <person name="Marri P.R."/>
            <person name="Medigue C."/>
            <person name="Menard M.L."/>
            <person name="Miller N.M."/>
            <person name="Morales-Soto N."/>
            <person name="Norton S."/>
            <person name="Ogier J.C."/>
            <person name="Orchard S.S."/>
            <person name="Park D."/>
            <person name="Park Y."/>
            <person name="Qurollo B.A."/>
            <person name="Sugar D.R."/>
            <person name="Richards G.R."/>
            <person name="Rouy Z."/>
            <person name="Slominski B."/>
            <person name="Slominski K."/>
            <person name="Snyder H."/>
            <person name="Tjaden B.C."/>
            <person name="van der Hoeven R."/>
            <person name="Welch R.D."/>
            <person name="Wheeler C."/>
            <person name="Xiang B."/>
            <person name="Barbazuk B."/>
            <person name="Gaudriault S."/>
            <person name="Goodner B."/>
            <person name="Slater S.C."/>
            <person name="Forst S."/>
            <person name="Goldman B.S."/>
            <person name="Goodrich-Blair H."/>
        </authorList>
    </citation>
    <scope>NUCLEOTIDE SEQUENCE [LARGE SCALE GENOMIC DNA]</scope>
    <source>
        <strain evidence="1">SS-2004</strain>
    </source>
</reference>
<dbReference type="STRING" id="406818.XBJ1_0688"/>
<proteinExistence type="predicted"/>